<evidence type="ECO:0000256" key="1">
    <source>
        <dbReference type="SAM" id="MobiDB-lite"/>
    </source>
</evidence>
<name>A0A6H1ZG51_9ZZZZ</name>
<dbReference type="EMBL" id="MT144628">
    <property type="protein sequence ID" value="QJH95763.1"/>
    <property type="molecule type" value="Genomic_DNA"/>
</dbReference>
<reference evidence="2" key="1">
    <citation type="submission" date="2020-03" db="EMBL/GenBank/DDBJ databases">
        <title>The deep terrestrial virosphere.</title>
        <authorList>
            <person name="Holmfeldt K."/>
            <person name="Nilsson E."/>
            <person name="Simone D."/>
            <person name="Lopez-Fernandez M."/>
            <person name="Wu X."/>
            <person name="de Brujin I."/>
            <person name="Lundin D."/>
            <person name="Andersson A."/>
            <person name="Bertilsson S."/>
            <person name="Dopson M."/>
        </authorList>
    </citation>
    <scope>NUCLEOTIDE SEQUENCE</scope>
    <source>
        <strain evidence="2">TM448A00336</strain>
        <strain evidence="3">TM448B00512</strain>
    </source>
</reference>
<dbReference type="AlphaFoldDB" id="A0A6H1ZG51"/>
<dbReference type="EMBL" id="MT144004">
    <property type="protein sequence ID" value="QJA46170.1"/>
    <property type="molecule type" value="Genomic_DNA"/>
</dbReference>
<sequence>MLPVGVASVGVDIDFDRSSICCERCSGHKFRVPPQLTANNKKQWERKTQGIESYHGPKRHRSEVGDTPERGGRPD</sequence>
<evidence type="ECO:0000313" key="2">
    <source>
        <dbReference type="EMBL" id="QJA46170.1"/>
    </source>
</evidence>
<feature type="compositionally biased region" description="Basic and acidic residues" evidence="1">
    <location>
        <begin position="62"/>
        <end position="75"/>
    </location>
</feature>
<accession>A0A6H1ZG51</accession>
<feature type="region of interest" description="Disordered" evidence="1">
    <location>
        <begin position="36"/>
        <end position="75"/>
    </location>
</feature>
<evidence type="ECO:0000313" key="3">
    <source>
        <dbReference type="EMBL" id="QJH95763.1"/>
    </source>
</evidence>
<proteinExistence type="predicted"/>
<organism evidence="2">
    <name type="scientific">viral metagenome</name>
    <dbReference type="NCBI Taxonomy" id="1070528"/>
    <lineage>
        <taxon>unclassified sequences</taxon>
        <taxon>metagenomes</taxon>
        <taxon>organismal metagenomes</taxon>
    </lineage>
</organism>
<gene>
    <name evidence="2" type="ORF">TM448A00336_0019</name>
    <name evidence="3" type="ORF">TM448B00512_0030</name>
</gene>
<protein>
    <submittedName>
        <fullName evidence="2">Uncharacterized protein</fullName>
    </submittedName>
</protein>